<evidence type="ECO:0000259" key="2">
    <source>
        <dbReference type="PROSITE" id="PS00028"/>
    </source>
</evidence>
<keyword evidence="4" id="KW-1185">Reference proteome</keyword>
<organism evidence="3 4">
    <name type="scientific">Lentinula lateritia</name>
    <dbReference type="NCBI Taxonomy" id="40482"/>
    <lineage>
        <taxon>Eukaryota</taxon>
        <taxon>Fungi</taxon>
        <taxon>Dikarya</taxon>
        <taxon>Basidiomycota</taxon>
        <taxon>Agaricomycotina</taxon>
        <taxon>Agaricomycetes</taxon>
        <taxon>Agaricomycetidae</taxon>
        <taxon>Agaricales</taxon>
        <taxon>Marasmiineae</taxon>
        <taxon>Omphalotaceae</taxon>
        <taxon>Lentinula</taxon>
    </lineage>
</organism>
<comment type="caution">
    <text evidence="3">The sequence shown here is derived from an EMBL/GenBank/DDBJ whole genome shotgun (WGS) entry which is preliminary data.</text>
</comment>
<evidence type="ECO:0000313" key="3">
    <source>
        <dbReference type="EMBL" id="KAJ4501251.1"/>
    </source>
</evidence>
<proteinExistence type="predicted"/>
<evidence type="ECO:0000256" key="1">
    <source>
        <dbReference type="SAM" id="MobiDB-lite"/>
    </source>
</evidence>
<accession>A0ABQ8VZ02</accession>
<feature type="region of interest" description="Disordered" evidence="1">
    <location>
        <begin position="301"/>
        <end position="347"/>
    </location>
</feature>
<dbReference type="SMART" id="SM00355">
    <property type="entry name" value="ZnF_C2H2"/>
    <property type="match status" value="2"/>
</dbReference>
<feature type="region of interest" description="Disordered" evidence="1">
    <location>
        <begin position="1"/>
        <end position="25"/>
    </location>
</feature>
<name>A0ABQ8VZ02_9AGAR</name>
<dbReference type="Proteomes" id="UP001150217">
    <property type="component" value="Unassembled WGS sequence"/>
</dbReference>
<gene>
    <name evidence="3" type="ORF">C8R41DRAFT_195714</name>
</gene>
<feature type="domain" description="C2H2-type" evidence="2">
    <location>
        <begin position="414"/>
        <end position="437"/>
    </location>
</feature>
<protein>
    <recommendedName>
        <fullName evidence="2">C2H2-type domain-containing protein</fullName>
    </recommendedName>
</protein>
<dbReference type="InterPro" id="IPR013087">
    <property type="entry name" value="Znf_C2H2_type"/>
</dbReference>
<dbReference type="PROSITE" id="PS00028">
    <property type="entry name" value="ZINC_FINGER_C2H2_1"/>
    <property type="match status" value="1"/>
</dbReference>
<dbReference type="EMBL" id="JANVFT010000002">
    <property type="protein sequence ID" value="KAJ4501251.1"/>
    <property type="molecule type" value="Genomic_DNA"/>
</dbReference>
<evidence type="ECO:0000313" key="4">
    <source>
        <dbReference type="Proteomes" id="UP001150217"/>
    </source>
</evidence>
<sequence>MSNITSTYPSSSSSSSSPLSGLFAERTPGLTLDSQSIEEIMEEVYAVAYGPESQASQLEAVSKDRAFPPSLQKAHPWSSSQQQMESPKVIFVVYTAHGQEVLQPMVPIRKCDYFDMEAFERAQQQRPVCDVFSEILWSKSYDVEMSFEASSEPRMTHEEVKDLDKYFDTQAFVQAQRPNFSEQHTEMTEQLAFSRITNQLIKSGEVLQFDTPKRRATFSGEIRWQEVLKNYCDLPSAIFPDNFPRVQGSRNSRFCFIDSKGQRHFTDIVLSDEYMLVPLPSETVANRPVWDSPAQPFVSLGDVSPPSDIGLQLPEGVGMEVDSRPSSHKSSPKKRGPSRSRNSAKKLCTARKHAAVTHSHTRLIGPTTRGNPQSERAPTLLTSFDLDFTTYDSSAVSSSSPSPSPSNVILNLKCWIDNCPGTFMSVGNLEAHHNMCHQGQTIFVCPFRDSCSHRTTKQGEMKRHIKSVQHLGGICYCARMVAVGRHSLGWMR</sequence>
<reference evidence="3" key="1">
    <citation type="submission" date="2022-08" db="EMBL/GenBank/DDBJ databases">
        <title>A Global Phylogenomic Analysis of the Shiitake Genus Lentinula.</title>
        <authorList>
            <consortium name="DOE Joint Genome Institute"/>
            <person name="Sierra-Patev S."/>
            <person name="Min B."/>
            <person name="Naranjo-Ortiz M."/>
            <person name="Looney B."/>
            <person name="Konkel Z."/>
            <person name="Slot J.C."/>
            <person name="Sakamoto Y."/>
            <person name="Steenwyk J.L."/>
            <person name="Rokas A."/>
            <person name="Carro J."/>
            <person name="Camarero S."/>
            <person name="Ferreira P."/>
            <person name="Molpeceres G."/>
            <person name="Ruiz-Duenas F.J."/>
            <person name="Serrano A."/>
            <person name="Henrissat B."/>
            <person name="Drula E."/>
            <person name="Hughes K.W."/>
            <person name="Mata J.L."/>
            <person name="Ishikawa N.K."/>
            <person name="Vargas-Isla R."/>
            <person name="Ushijima S."/>
            <person name="Smith C.A."/>
            <person name="Ahrendt S."/>
            <person name="Andreopoulos W."/>
            <person name="He G."/>
            <person name="Labutti K."/>
            <person name="Lipzen A."/>
            <person name="Ng V."/>
            <person name="Riley R."/>
            <person name="Sandor L."/>
            <person name="Barry K."/>
            <person name="Martinez A.T."/>
            <person name="Xiao Y."/>
            <person name="Gibbons J.G."/>
            <person name="Terashima K."/>
            <person name="Grigoriev I.V."/>
            <person name="Hibbett D.S."/>
        </authorList>
    </citation>
    <scope>NUCLEOTIDE SEQUENCE</scope>
    <source>
        <strain evidence="3">RHP3577 ss4</strain>
    </source>
</reference>
<feature type="compositionally biased region" description="Basic residues" evidence="1">
    <location>
        <begin position="326"/>
        <end position="347"/>
    </location>
</feature>